<dbReference type="GO" id="GO:0007155">
    <property type="term" value="P:cell adhesion"/>
    <property type="evidence" value="ECO:0007669"/>
    <property type="project" value="UniProtKB-KW"/>
</dbReference>
<evidence type="ECO:0000259" key="9">
    <source>
        <dbReference type="PROSITE" id="PS50234"/>
    </source>
</evidence>
<evidence type="ECO:0000256" key="2">
    <source>
        <dbReference type="ARBA" id="ARBA00022525"/>
    </source>
</evidence>
<feature type="domain" description="VWFA" evidence="9">
    <location>
        <begin position="222"/>
        <end position="397"/>
    </location>
</feature>
<evidence type="ECO:0000256" key="4">
    <source>
        <dbReference type="ARBA" id="ARBA00022729"/>
    </source>
</evidence>
<evidence type="ECO:0000256" key="3">
    <source>
        <dbReference type="ARBA" id="ARBA00022530"/>
    </source>
</evidence>
<dbReference type="Gene3D" id="3.40.50.410">
    <property type="entry name" value="von Willebrand factor, type A domain"/>
    <property type="match status" value="2"/>
</dbReference>
<dbReference type="InterPro" id="IPR050525">
    <property type="entry name" value="ECM_Assembly_Org"/>
</dbReference>
<dbReference type="OrthoDB" id="6132182at2759"/>
<evidence type="ECO:0000256" key="5">
    <source>
        <dbReference type="ARBA" id="ARBA00022737"/>
    </source>
</evidence>
<dbReference type="EMBL" id="SRLO01000570">
    <property type="protein sequence ID" value="TNN51781.1"/>
    <property type="molecule type" value="Genomic_DNA"/>
</dbReference>
<dbReference type="SUPFAM" id="SSF53300">
    <property type="entry name" value="vWA-like"/>
    <property type="match status" value="2"/>
</dbReference>
<keyword evidence="3" id="KW-0272">Extracellular matrix</keyword>
<name>A0A4Z2GEY1_9TELE</name>
<dbReference type="SMART" id="SM00327">
    <property type="entry name" value="VWA"/>
    <property type="match status" value="2"/>
</dbReference>
<organism evidence="10 11">
    <name type="scientific">Liparis tanakae</name>
    <name type="common">Tanaka's snailfish</name>
    <dbReference type="NCBI Taxonomy" id="230148"/>
    <lineage>
        <taxon>Eukaryota</taxon>
        <taxon>Metazoa</taxon>
        <taxon>Chordata</taxon>
        <taxon>Craniata</taxon>
        <taxon>Vertebrata</taxon>
        <taxon>Euteleostomi</taxon>
        <taxon>Actinopterygii</taxon>
        <taxon>Neopterygii</taxon>
        <taxon>Teleostei</taxon>
        <taxon>Neoteleostei</taxon>
        <taxon>Acanthomorphata</taxon>
        <taxon>Eupercaria</taxon>
        <taxon>Perciformes</taxon>
        <taxon>Cottioidei</taxon>
        <taxon>Cottales</taxon>
        <taxon>Liparidae</taxon>
        <taxon>Liparis</taxon>
    </lineage>
</organism>
<protein>
    <submittedName>
        <fullName evidence="10">Collagen alpha-3(VI) chain</fullName>
    </submittedName>
</protein>
<dbReference type="FunFam" id="3.40.50.410:FF:000003">
    <property type="entry name" value="Collagen type VI alpha 3 chain"/>
    <property type="match status" value="2"/>
</dbReference>
<dbReference type="PROSITE" id="PS50234">
    <property type="entry name" value="VWFA"/>
    <property type="match status" value="2"/>
</dbReference>
<keyword evidence="2" id="KW-0964">Secreted</keyword>
<dbReference type="PRINTS" id="PR00453">
    <property type="entry name" value="VWFADOMAIN"/>
</dbReference>
<keyword evidence="6" id="KW-0130">Cell adhesion</keyword>
<evidence type="ECO:0000256" key="7">
    <source>
        <dbReference type="ARBA" id="ARBA00023119"/>
    </source>
</evidence>
<gene>
    <name evidence="10" type="primary">COL6A3_2</name>
    <name evidence="10" type="ORF">EYF80_038009</name>
</gene>
<sequence length="585" mass="63150">MAAGVEVFAVGGSGRAQESADLVLLIDGSQNIGAANFPFVRDLALTIIERLDVGRDTVRVALATYNGSPQIKFYLNSYTSKASVLEAVRGLTYSGGDESNLGLALEEVSASLLSQSSGGRADEGVPQMLVVVSAGPSTDDTGSGDRALKRAGVITFGVTIGDTATADLEAVATDRSFVLSAPDFRAVASMGDQLLPYVNGVVQRSIIVQTEFTEVLAIGQRDIIFLIDSTMGATIINSVREFIKRFVDIMPIGPDQVQVGVAQFSNNPRLEMDLNTHGSREALTAALGSIKPRPGQTINIGAALDFVRTKMLKPEKGSRLQQGVPQLILLMTSKKSSDSVDAPALALQRLGVLTLAAGSKAADEQELRKIAFADSVAFYMRDFRLLLRNPKAIVDALSTLAGVVVTEVPTEPELISGSQPGTKTELHRARERERERDWEHGEEDTSDLSSQRLPLHVHVSFLILHLVELLLGGFPHLRLFGNLLTHLTHLLFSHLLYDKEVARGERGVGNKKLLCCSSLCCSSLARWACRLRALMSPILASVSTCSCFTSFSSFSFNLISREISFCCTWSSCWSWMLTLRGANGI</sequence>
<feature type="region of interest" description="Disordered" evidence="8">
    <location>
        <begin position="413"/>
        <end position="446"/>
    </location>
</feature>
<comment type="subcellular location">
    <subcellularLocation>
        <location evidence="1">Secreted</location>
        <location evidence="1">Extracellular space</location>
        <location evidence="1">Extracellular matrix</location>
    </subcellularLocation>
</comment>
<proteinExistence type="predicted"/>
<dbReference type="InterPro" id="IPR036465">
    <property type="entry name" value="vWFA_dom_sf"/>
</dbReference>
<feature type="compositionally biased region" description="Basic and acidic residues" evidence="8">
    <location>
        <begin position="424"/>
        <end position="439"/>
    </location>
</feature>
<keyword evidence="11" id="KW-1185">Reference proteome</keyword>
<comment type="caution">
    <text evidence="10">The sequence shown here is derived from an EMBL/GenBank/DDBJ whole genome shotgun (WGS) entry which is preliminary data.</text>
</comment>
<dbReference type="GO" id="GO:0005615">
    <property type="term" value="C:extracellular space"/>
    <property type="evidence" value="ECO:0007669"/>
    <property type="project" value="TreeGrafter"/>
</dbReference>
<evidence type="ECO:0000256" key="1">
    <source>
        <dbReference type="ARBA" id="ARBA00004498"/>
    </source>
</evidence>
<dbReference type="PANTHER" id="PTHR24020">
    <property type="entry name" value="COLLAGEN ALPHA"/>
    <property type="match status" value="1"/>
</dbReference>
<evidence type="ECO:0000256" key="8">
    <source>
        <dbReference type="SAM" id="MobiDB-lite"/>
    </source>
</evidence>
<dbReference type="PANTHER" id="PTHR24020:SF13">
    <property type="entry name" value="COLLAGEN ALPHA-3(VI) CHAIN"/>
    <property type="match status" value="1"/>
</dbReference>
<accession>A0A4Z2GEY1</accession>
<dbReference type="InterPro" id="IPR002035">
    <property type="entry name" value="VWF_A"/>
</dbReference>
<keyword evidence="7 10" id="KW-0176">Collagen</keyword>
<keyword evidence="4" id="KW-0732">Signal</keyword>
<dbReference type="GO" id="GO:0005581">
    <property type="term" value="C:collagen trimer"/>
    <property type="evidence" value="ECO:0007669"/>
    <property type="project" value="UniProtKB-KW"/>
</dbReference>
<reference evidence="10 11" key="1">
    <citation type="submission" date="2019-03" db="EMBL/GenBank/DDBJ databases">
        <title>First draft genome of Liparis tanakae, snailfish: a comprehensive survey of snailfish specific genes.</title>
        <authorList>
            <person name="Kim W."/>
            <person name="Song I."/>
            <person name="Jeong J.-H."/>
            <person name="Kim D."/>
            <person name="Kim S."/>
            <person name="Ryu S."/>
            <person name="Song J.Y."/>
            <person name="Lee S.K."/>
        </authorList>
    </citation>
    <scope>NUCLEOTIDE SEQUENCE [LARGE SCALE GENOMIC DNA]</scope>
    <source>
        <tissue evidence="10">Muscle</tissue>
    </source>
</reference>
<dbReference type="Pfam" id="PF00092">
    <property type="entry name" value="VWA"/>
    <property type="match status" value="2"/>
</dbReference>
<feature type="domain" description="VWFA" evidence="9">
    <location>
        <begin position="21"/>
        <end position="194"/>
    </location>
</feature>
<evidence type="ECO:0000313" key="10">
    <source>
        <dbReference type="EMBL" id="TNN51781.1"/>
    </source>
</evidence>
<dbReference type="Proteomes" id="UP000314294">
    <property type="component" value="Unassembled WGS sequence"/>
</dbReference>
<evidence type="ECO:0000313" key="11">
    <source>
        <dbReference type="Proteomes" id="UP000314294"/>
    </source>
</evidence>
<dbReference type="AlphaFoldDB" id="A0A4Z2GEY1"/>
<keyword evidence="5" id="KW-0677">Repeat</keyword>
<evidence type="ECO:0000256" key="6">
    <source>
        <dbReference type="ARBA" id="ARBA00022889"/>
    </source>
</evidence>